<keyword evidence="6 8" id="KW-1133">Transmembrane helix</keyword>
<reference evidence="9" key="3">
    <citation type="submission" date="2020-06" db="EMBL/GenBank/DDBJ databases">
        <title>Helianthus annuus Genome sequencing and assembly Release 2.</title>
        <authorList>
            <person name="Gouzy J."/>
            <person name="Langlade N."/>
            <person name="Munos S."/>
        </authorList>
    </citation>
    <scope>NUCLEOTIDE SEQUENCE</scope>
    <source>
        <tissue evidence="9">Leaves</tissue>
    </source>
</reference>
<dbReference type="GO" id="GO:0019915">
    <property type="term" value="P:lipid storage"/>
    <property type="evidence" value="ECO:0000318"/>
    <property type="project" value="GO_Central"/>
</dbReference>
<evidence type="ECO:0000256" key="7">
    <source>
        <dbReference type="ARBA" id="ARBA00023136"/>
    </source>
</evidence>
<comment type="subcellular location">
    <subcellularLocation>
        <location evidence="2">Lipid droplet</location>
    </subcellularLocation>
    <subcellularLocation>
        <location evidence="1">Membrane</location>
        <topology evidence="1">Multi-pass membrane protein</topology>
    </subcellularLocation>
</comment>
<dbReference type="GO" id="GO:0009791">
    <property type="term" value="P:post-embryonic development"/>
    <property type="evidence" value="ECO:0007669"/>
    <property type="project" value="UniProtKB-ARBA"/>
</dbReference>
<dbReference type="GO" id="GO:0012511">
    <property type="term" value="C:monolayer-surrounded lipid storage body"/>
    <property type="evidence" value="ECO:0007669"/>
    <property type="project" value="InterPro"/>
</dbReference>
<dbReference type="EMBL" id="MNCJ02000318">
    <property type="protein sequence ID" value="KAF5815071.1"/>
    <property type="molecule type" value="Genomic_DNA"/>
</dbReference>
<evidence type="ECO:0000256" key="6">
    <source>
        <dbReference type="ARBA" id="ARBA00022989"/>
    </source>
</evidence>
<protein>
    <submittedName>
        <fullName evidence="9 10">Oleosin</fullName>
    </submittedName>
</protein>
<reference evidence="9 11" key="1">
    <citation type="journal article" date="2017" name="Nature">
        <title>The sunflower genome provides insights into oil metabolism, flowering and Asterid evolution.</title>
        <authorList>
            <person name="Badouin H."/>
            <person name="Gouzy J."/>
            <person name="Grassa C.J."/>
            <person name="Murat F."/>
            <person name="Staton S.E."/>
            <person name="Cottret L."/>
            <person name="Lelandais-Briere C."/>
            <person name="Owens G.L."/>
            <person name="Carrere S."/>
            <person name="Mayjonade B."/>
            <person name="Legrand L."/>
            <person name="Gill N."/>
            <person name="Kane N.C."/>
            <person name="Bowers J.E."/>
            <person name="Hubner S."/>
            <person name="Bellec A."/>
            <person name="Berard A."/>
            <person name="Berges H."/>
            <person name="Blanchet N."/>
            <person name="Boniface M.C."/>
            <person name="Brunel D."/>
            <person name="Catrice O."/>
            <person name="Chaidir N."/>
            <person name="Claudel C."/>
            <person name="Donnadieu C."/>
            <person name="Faraut T."/>
            <person name="Fievet G."/>
            <person name="Helmstetter N."/>
            <person name="King M."/>
            <person name="Knapp S.J."/>
            <person name="Lai Z."/>
            <person name="Le Paslier M.C."/>
            <person name="Lippi Y."/>
            <person name="Lorenzon L."/>
            <person name="Mandel J.R."/>
            <person name="Marage G."/>
            <person name="Marchand G."/>
            <person name="Marquand E."/>
            <person name="Bret-Mestries E."/>
            <person name="Morien E."/>
            <person name="Nambeesan S."/>
            <person name="Nguyen T."/>
            <person name="Pegot-Espagnet P."/>
            <person name="Pouilly N."/>
            <person name="Raftis F."/>
            <person name="Sallet E."/>
            <person name="Schiex T."/>
            <person name="Thomas J."/>
            <person name="Vandecasteele C."/>
            <person name="Vares D."/>
            <person name="Vear F."/>
            <person name="Vautrin S."/>
            <person name="Crespi M."/>
            <person name="Mangin B."/>
            <person name="Burke J.M."/>
            <person name="Salse J."/>
            <person name="Munos S."/>
            <person name="Vincourt P."/>
            <person name="Rieseberg L.H."/>
            <person name="Langlade N.B."/>
        </authorList>
    </citation>
    <scope>NUCLEOTIDE SEQUENCE [LARGE SCALE GENOMIC DNA]</scope>
    <source>
        <strain evidence="11">cv. SF193</strain>
        <tissue evidence="9">Leaves</tissue>
    </source>
</reference>
<keyword evidence="11" id="KW-1185">Reference proteome</keyword>
<name>A0A251V7M5_HELAN</name>
<evidence type="ECO:0000256" key="4">
    <source>
        <dbReference type="ARBA" id="ARBA00022677"/>
    </source>
</evidence>
<dbReference type="OrthoDB" id="1428009at2759"/>
<dbReference type="PANTHER" id="PTHR33203:SF37">
    <property type="entry name" value="GLYCINE-RICH PROTEIN _ OLEOSIN"/>
    <property type="match status" value="1"/>
</dbReference>
<evidence type="ECO:0000313" key="10">
    <source>
        <dbReference type="EMBL" id="OTG31618.1"/>
    </source>
</evidence>
<reference evidence="10" key="2">
    <citation type="submission" date="2017-02" db="EMBL/GenBank/DDBJ databases">
        <title>Sunflower complete genome.</title>
        <authorList>
            <person name="Langlade N."/>
            <person name="Munos S."/>
        </authorList>
    </citation>
    <scope>NUCLEOTIDE SEQUENCE [LARGE SCALE GENOMIC DNA]</scope>
    <source>
        <tissue evidence="10">Leaves</tissue>
    </source>
</reference>
<dbReference type="EMBL" id="CM007892">
    <property type="protein sequence ID" value="OTG31618.1"/>
    <property type="molecule type" value="Genomic_DNA"/>
</dbReference>
<evidence type="ECO:0000256" key="8">
    <source>
        <dbReference type="SAM" id="Phobius"/>
    </source>
</evidence>
<proteinExistence type="inferred from homology"/>
<dbReference type="Gramene" id="mRNA:HanXRQr2_Chr03g0118741">
    <property type="protein sequence ID" value="CDS:HanXRQr2_Chr03g0118741.1"/>
    <property type="gene ID" value="HanXRQr2_Chr03g0118741"/>
</dbReference>
<accession>A0A251V7M5</accession>
<dbReference type="GO" id="GO:0016020">
    <property type="term" value="C:membrane"/>
    <property type="evidence" value="ECO:0007669"/>
    <property type="project" value="UniProtKB-SubCell"/>
</dbReference>
<dbReference type="PANTHER" id="PTHR33203">
    <property type="entry name" value="OLEOSIN"/>
    <property type="match status" value="1"/>
</dbReference>
<dbReference type="STRING" id="4232.A0A251V7M5"/>
<dbReference type="Proteomes" id="UP000215914">
    <property type="component" value="Chromosome 3"/>
</dbReference>
<dbReference type="InterPro" id="IPR000136">
    <property type="entry name" value="Oleosin"/>
</dbReference>
<dbReference type="InParanoid" id="A0A251V7M5"/>
<evidence type="ECO:0000256" key="5">
    <source>
        <dbReference type="ARBA" id="ARBA00022692"/>
    </source>
</evidence>
<dbReference type="GO" id="GO:0048608">
    <property type="term" value="P:reproductive structure development"/>
    <property type="evidence" value="ECO:0007669"/>
    <property type="project" value="UniProtKB-ARBA"/>
</dbReference>
<evidence type="ECO:0000256" key="3">
    <source>
        <dbReference type="ARBA" id="ARBA00010858"/>
    </source>
</evidence>
<gene>
    <name evidence="10" type="ORF">HannXRQ_Chr03g0077691</name>
    <name evidence="9" type="ORF">HanXRQr2_Chr03g0118741</name>
</gene>
<organism evidence="10 11">
    <name type="scientific">Helianthus annuus</name>
    <name type="common">Common sunflower</name>
    <dbReference type="NCBI Taxonomy" id="4232"/>
    <lineage>
        <taxon>Eukaryota</taxon>
        <taxon>Viridiplantae</taxon>
        <taxon>Streptophyta</taxon>
        <taxon>Embryophyta</taxon>
        <taxon>Tracheophyta</taxon>
        <taxon>Spermatophyta</taxon>
        <taxon>Magnoliopsida</taxon>
        <taxon>eudicotyledons</taxon>
        <taxon>Gunneridae</taxon>
        <taxon>Pentapetalae</taxon>
        <taxon>asterids</taxon>
        <taxon>campanulids</taxon>
        <taxon>Asterales</taxon>
        <taxon>Asteraceae</taxon>
        <taxon>Asteroideae</taxon>
        <taxon>Heliantheae alliance</taxon>
        <taxon>Heliantheae</taxon>
        <taxon>Helianthus</taxon>
    </lineage>
</organism>
<keyword evidence="5 8" id="KW-0812">Transmembrane</keyword>
<comment type="similarity">
    <text evidence="3">Belongs to the oleosin family.</text>
</comment>
<evidence type="ECO:0000256" key="1">
    <source>
        <dbReference type="ARBA" id="ARBA00004141"/>
    </source>
</evidence>
<evidence type="ECO:0000313" key="9">
    <source>
        <dbReference type="EMBL" id="KAF5815071.1"/>
    </source>
</evidence>
<feature type="transmembrane region" description="Helical" evidence="8">
    <location>
        <begin position="27"/>
        <end position="56"/>
    </location>
</feature>
<dbReference type="Pfam" id="PF01277">
    <property type="entry name" value="Oleosin"/>
    <property type="match status" value="1"/>
</dbReference>
<sequence length="158" mass="16720">MDTQYDTLMPHHQQQQKQQQMSTKTMVIAAIVGVTIGGPLLALMSFIFITTMALFVVTSPLLIIFSPVILGAGFVIVAAMAGFGAAGLLAIAGVSALGWVLRSVKSGQFQQGLESVTGKLLETGENVKESVKNTGKEWAGNLKQTVQDSPENVTANRA</sequence>
<feature type="transmembrane region" description="Helical" evidence="8">
    <location>
        <begin position="68"/>
        <end position="101"/>
    </location>
</feature>
<keyword evidence="7 8" id="KW-0472">Membrane</keyword>
<keyword evidence="4" id="KW-0551">Lipid droplet</keyword>
<evidence type="ECO:0000313" key="11">
    <source>
        <dbReference type="Proteomes" id="UP000215914"/>
    </source>
</evidence>
<dbReference type="OMA" id="AWICREV"/>
<dbReference type="AlphaFoldDB" id="A0A251V7M5"/>
<evidence type="ECO:0000256" key="2">
    <source>
        <dbReference type="ARBA" id="ARBA00004502"/>
    </source>
</evidence>